<dbReference type="Gramene" id="TraesNOR2B03G00983840.1">
    <property type="protein sequence ID" value="TraesNOR2B03G00983840.1.CDS1"/>
    <property type="gene ID" value="TraesNOR2B03G00983840"/>
</dbReference>
<dbReference type="Gramene" id="TraesPARA_EIv1.0_0535180.1">
    <property type="protein sequence ID" value="TraesPARA_EIv1.0_0535180.1.CDS1"/>
    <property type="gene ID" value="TraesPARA_EIv1.0_0535180"/>
</dbReference>
<feature type="domain" description="WRKY19-like zinc finger" evidence="2">
    <location>
        <begin position="309"/>
        <end position="333"/>
    </location>
</feature>
<dbReference type="PANTHER" id="PTHR31827:SF62">
    <property type="entry name" value="OS04G0458200 PROTEIN"/>
    <property type="match status" value="1"/>
</dbReference>
<dbReference type="Gramene" id="TraesLDM2B03G00970720.1">
    <property type="protein sequence ID" value="TraesLDM2B03G00970720.1.CDS1"/>
    <property type="gene ID" value="TraesLDM2B03G00970720"/>
</dbReference>
<dbReference type="PANTHER" id="PTHR31827">
    <property type="entry name" value="EMB|CAB89363.1"/>
    <property type="match status" value="1"/>
</dbReference>
<sequence length="630" mass="65315">MDNSFVDTPNQPLMNDPFVLMAQSAPSYALNNLTKSAVRMDCVGSAMANCGHGDESTQSMNNITRDDGCRLVLGLGPTPDFYSTDYPPTGVYKSKESQTLSGQSFSFTDPGVLRLGLQTDGAETIQHLQTQNETVHSFAVVDEASTSAAVRSMGGYMPSLLFAPCSNSSAANETELQSRDSLNSTHYNSNNTQHIQHLQLSPEPSATTETSFGVSSDVVTGATTSEQRSHPRHPKKCRFKGCSKGGRGSSGLCIAHGGGQRCHKPGCHKGAESSTAYCKAHGGGRRCEELGCTKSAEGKTDYCIAHGGGRRCEYPDCPKAARGKSGRCIKHGGGKRCAMEGCIRSAEGKAGLCISHGGGRRCQYPDCAKGAQGSTLYCKAHGGGKRCVFDGCSRGAEGSTPLCKAHGGGKRCMFEGGGVCPKSVHGGTEFCVAHGGGKRCAAPGCTKSARGRTDCCVKHGGGKRCRIDNCGKSAQGSTDFCKAHGGGKRCTWGSGCEKFARGKSGLCAAHGTLVARQQEHGMVKSGGSMIGPGLFSGIVASSTTAASSMTNEHSSSGISTASDSDGTVRSQAMIPPQLLVPRSMMPSSSSEPTVRGGREAGCAVPEGRVHGGGLLSLLGGSFRNANIDKL</sequence>
<organism evidence="3">
    <name type="scientific">Triticum aestivum</name>
    <name type="common">Wheat</name>
    <dbReference type="NCBI Taxonomy" id="4565"/>
    <lineage>
        <taxon>Eukaryota</taxon>
        <taxon>Viridiplantae</taxon>
        <taxon>Streptophyta</taxon>
        <taxon>Embryophyta</taxon>
        <taxon>Tracheophyta</taxon>
        <taxon>Spermatophyta</taxon>
        <taxon>Magnoliopsida</taxon>
        <taxon>Liliopsida</taxon>
        <taxon>Poales</taxon>
        <taxon>Poaceae</taxon>
        <taxon>BOP clade</taxon>
        <taxon>Pooideae</taxon>
        <taxon>Triticodae</taxon>
        <taxon>Triticeae</taxon>
        <taxon>Triticinae</taxon>
        <taxon>Triticum</taxon>
    </lineage>
</organism>
<dbReference type="Gramene" id="TraesSYM2B03G00984270.1">
    <property type="protein sequence ID" value="TraesSYM2B03G00984270.1.CDS1"/>
    <property type="gene ID" value="TraesSYM2B03G00984270"/>
</dbReference>
<dbReference type="Gramene" id="TraesCS2B03G0887500.1">
    <property type="protein sequence ID" value="TraesCS2B03G0887500.1.CDS1"/>
    <property type="gene ID" value="TraesCS2B03G0887500"/>
</dbReference>
<gene>
    <name evidence="3" type="primary">LOC123045647</name>
</gene>
<feature type="region of interest" description="Disordered" evidence="1">
    <location>
        <begin position="546"/>
        <end position="603"/>
    </location>
</feature>
<dbReference type="AlphaFoldDB" id="A0A3B6C866"/>
<proteinExistence type="predicted"/>
<feature type="domain" description="WRKY19-like zinc finger" evidence="2">
    <location>
        <begin position="462"/>
        <end position="486"/>
    </location>
</feature>
<dbReference type="STRING" id="4565.A0A3B6C866"/>
<dbReference type="Gramene" id="TraesCS2B02G340800.2">
    <property type="protein sequence ID" value="TraesCS2B02G340800.2.cds1"/>
    <property type="gene ID" value="TraesCS2B02G340800"/>
</dbReference>
<dbReference type="Gramene" id="TraesJUL2B03G00976290.1">
    <property type="protein sequence ID" value="TraesJUL2B03G00976290.1.CDS1"/>
    <property type="gene ID" value="TraesJUL2B03G00976290"/>
</dbReference>
<feature type="domain" description="WRKY19-like zinc finger" evidence="2">
    <location>
        <begin position="359"/>
        <end position="383"/>
    </location>
</feature>
<dbReference type="OrthoDB" id="77038at2759"/>
<dbReference type="InterPro" id="IPR056866">
    <property type="entry name" value="Znf_WRKY19"/>
</dbReference>
<dbReference type="RefSeq" id="XP_044324723.1">
    <property type="nucleotide sequence ID" value="XM_044468788.1"/>
</dbReference>
<dbReference type="Gramene" id="TraesARI2B03G00984760.1">
    <property type="protein sequence ID" value="TraesARI2B03G00984760.1.CDS1"/>
    <property type="gene ID" value="TraesARI2B03G00984760"/>
</dbReference>
<dbReference type="Proteomes" id="UP000019116">
    <property type="component" value="Chromosome 2B"/>
</dbReference>
<evidence type="ECO:0000259" key="2">
    <source>
        <dbReference type="Pfam" id="PF24906"/>
    </source>
</evidence>
<dbReference type="PaxDb" id="4565-Traes_2BL_F9F0350F3.2"/>
<reference evidence="3" key="1">
    <citation type="submission" date="2018-08" db="EMBL/GenBank/DDBJ databases">
        <authorList>
            <person name="Rossello M."/>
        </authorList>
    </citation>
    <scope>NUCLEOTIDE SEQUENCE [LARGE SCALE GENOMIC DNA]</scope>
    <source>
        <strain evidence="3">cv. Chinese Spring</strain>
    </source>
</reference>
<dbReference type="Gramene" id="TraesNOR2B03G00983840.2">
    <property type="protein sequence ID" value="TraesNOR2B03G00983840.2.CDS1"/>
    <property type="gene ID" value="TraesNOR2B03G00983840"/>
</dbReference>
<accession>A0A3B6C866</accession>
<evidence type="ECO:0000256" key="1">
    <source>
        <dbReference type="SAM" id="MobiDB-lite"/>
    </source>
</evidence>
<feature type="domain" description="WRKY19-like zinc finger" evidence="2">
    <location>
        <begin position="334"/>
        <end position="358"/>
    </location>
</feature>
<dbReference type="Gramene" id="TraesPARA_EIv1.0_0535180.2">
    <property type="protein sequence ID" value="TraesPARA_EIv1.0_0535180.2.CDS1"/>
    <property type="gene ID" value="TraesPARA_EIv1.0_0535180"/>
</dbReference>
<dbReference type="EnsemblPlants" id="TraesCS2B02G340800.2">
    <property type="protein sequence ID" value="TraesCS2B02G340800.2.cds1"/>
    <property type="gene ID" value="TraesCS2B02G340800"/>
</dbReference>
<feature type="domain" description="WRKY19-like zinc finger" evidence="2">
    <location>
        <begin position="437"/>
        <end position="461"/>
    </location>
</feature>
<dbReference type="Gramene" id="TraesMAC2B03G00967620.1">
    <property type="protein sequence ID" value="TraesMAC2B03G00967620.1.CDS1"/>
    <property type="gene ID" value="TraesMAC2B03G00967620"/>
</dbReference>
<evidence type="ECO:0000313" key="3">
    <source>
        <dbReference type="EnsemblPlants" id="TraesCS2B02G340800.2.cds1"/>
    </source>
</evidence>
<feature type="compositionally biased region" description="Low complexity" evidence="1">
    <location>
        <begin position="546"/>
        <end position="567"/>
    </location>
</feature>
<dbReference type="GeneID" id="123045647"/>
<dbReference type="Gramene" id="TraesJAG2B03G00969740.1">
    <property type="protein sequence ID" value="TraesJAG2B03G00969740.1.CDS1"/>
    <property type="gene ID" value="TraesJAG2B03G00969740"/>
</dbReference>
<name>A0A3B6C866_WHEAT</name>
<feature type="domain" description="WRKY19-like zinc finger" evidence="2">
    <location>
        <begin position="284"/>
        <end position="308"/>
    </location>
</feature>
<dbReference type="Gramene" id="TraesPARA_EIv1.0_0535180.4">
    <property type="protein sequence ID" value="TraesPARA_EIv1.0_0535180.4.CDS1"/>
    <property type="gene ID" value="TraesPARA_EIv1.0_0535180"/>
</dbReference>
<protein>
    <recommendedName>
        <fullName evidence="2">WRKY19-like zinc finger domain-containing protein</fullName>
    </recommendedName>
</protein>
<dbReference type="Pfam" id="PF24906">
    <property type="entry name" value="Zf_WRKY19"/>
    <property type="match status" value="6"/>
</dbReference>
<reference evidence="3" key="2">
    <citation type="submission" date="2018-10" db="UniProtKB">
        <authorList>
            <consortium name="EnsemblPlants"/>
        </authorList>
    </citation>
    <scope>IDENTIFICATION</scope>
</reference>
<keyword evidence="4" id="KW-1185">Reference proteome</keyword>
<evidence type="ECO:0000313" key="4">
    <source>
        <dbReference type="Proteomes" id="UP000019116"/>
    </source>
</evidence>
<feature type="compositionally biased region" description="Low complexity" evidence="1">
    <location>
        <begin position="581"/>
        <end position="590"/>
    </location>
</feature>
<dbReference type="Gramene" id="TraesSTA2B03G00966350.2">
    <property type="protein sequence ID" value="TraesSTA2B03G00966350.2.CDS1"/>
    <property type="gene ID" value="TraesSTA2B03G00966350"/>
</dbReference>